<dbReference type="GO" id="GO:0048471">
    <property type="term" value="C:perinuclear region of cytoplasm"/>
    <property type="evidence" value="ECO:0007669"/>
    <property type="project" value="TreeGrafter"/>
</dbReference>
<keyword evidence="8" id="KW-1185">Reference proteome</keyword>
<reference evidence="7 8" key="1">
    <citation type="journal article" date="2023" name="G3 (Bethesda)">
        <title>A high-quality reference genome for the fission yeast Schizosaccharomyces osmophilus.</title>
        <authorList>
            <person name="Jia G.S."/>
            <person name="Zhang W.C."/>
            <person name="Liang Y."/>
            <person name="Liu X.H."/>
            <person name="Rhind N."/>
            <person name="Pidoux A."/>
            <person name="Brysch-Herzberg M."/>
            <person name="Du L.L."/>
        </authorList>
    </citation>
    <scope>NUCLEOTIDE SEQUENCE [LARGE SCALE GENOMIC DNA]</scope>
    <source>
        <strain evidence="7 8">CBS 15793</strain>
    </source>
</reference>
<organism evidence="7 8">
    <name type="scientific">Schizosaccharomyces osmophilus</name>
    <dbReference type="NCBI Taxonomy" id="2545709"/>
    <lineage>
        <taxon>Eukaryota</taxon>
        <taxon>Fungi</taxon>
        <taxon>Dikarya</taxon>
        <taxon>Ascomycota</taxon>
        <taxon>Taphrinomycotina</taxon>
        <taxon>Schizosaccharomycetes</taxon>
        <taxon>Schizosaccharomycetales</taxon>
        <taxon>Schizosaccharomycetaceae</taxon>
        <taxon>Schizosaccharomyces</taxon>
    </lineage>
</organism>
<feature type="compositionally biased region" description="Low complexity" evidence="5">
    <location>
        <begin position="79"/>
        <end position="88"/>
    </location>
</feature>
<evidence type="ECO:0000256" key="1">
    <source>
        <dbReference type="ARBA" id="ARBA00004141"/>
    </source>
</evidence>
<dbReference type="GO" id="GO:0005783">
    <property type="term" value="C:endoplasmic reticulum"/>
    <property type="evidence" value="ECO:0007669"/>
    <property type="project" value="TreeGrafter"/>
</dbReference>
<gene>
    <name evidence="7" type="primary">bsd1</name>
    <name evidence="7" type="ORF">SOMG_03334</name>
</gene>
<dbReference type="PANTHER" id="PTHR13396">
    <property type="entry name" value="NEDD4 FAMILY INTERACTING PROTEIN 1/2"/>
    <property type="match status" value="1"/>
</dbReference>
<dbReference type="EMBL" id="CP115612">
    <property type="protein sequence ID" value="WBW74537.1"/>
    <property type="molecule type" value="Genomic_DNA"/>
</dbReference>
<dbReference type="GO" id="GO:0006511">
    <property type="term" value="P:ubiquitin-dependent protein catabolic process"/>
    <property type="evidence" value="ECO:0007669"/>
    <property type="project" value="TreeGrafter"/>
</dbReference>
<dbReference type="PANTHER" id="PTHR13396:SF5">
    <property type="entry name" value="NEDD4 FAMILY INTERACTING PROTEIN"/>
    <property type="match status" value="1"/>
</dbReference>
<proteinExistence type="predicted"/>
<dbReference type="GO" id="GO:0030001">
    <property type="term" value="P:metal ion transport"/>
    <property type="evidence" value="ECO:0007669"/>
    <property type="project" value="InterPro"/>
</dbReference>
<name>A0AAF0AX80_9SCHI</name>
<sequence>MANEVQPHTETVEINSFQHTSSGRNVLSAAFHPPEDDIESDERAPLYQNPRHSTDTEPDAVESETHLSSENISSDGRSPHSPHAASSSTSRQPRTHYVDSVFSNLSAKPTAEPEKENEEPPTYEEVAADIAPPYWDTTMVVPSFGTNEIYIDGMTVGSPIAFFWSALVSFIFPFVGFLVTYVLSATHSGRYGSQIGLTMTLLQRGYNMVVESGMLQNDGNDVSDDSDELPHQKLIGCILLITGWCFFLVDTINFIRIRRTKNAIQQTNPENVAPEAIV</sequence>
<dbReference type="CDD" id="cd22212">
    <property type="entry name" value="NDFIP-like"/>
    <property type="match status" value="1"/>
</dbReference>
<evidence type="ECO:0000313" key="8">
    <source>
        <dbReference type="Proteomes" id="UP001212411"/>
    </source>
</evidence>
<dbReference type="GO" id="GO:0031398">
    <property type="term" value="P:positive regulation of protein ubiquitination"/>
    <property type="evidence" value="ECO:0007669"/>
    <property type="project" value="TreeGrafter"/>
</dbReference>
<dbReference type="Pfam" id="PF10176">
    <property type="entry name" value="NEDD4_Bsd2"/>
    <property type="match status" value="1"/>
</dbReference>
<dbReference type="GO" id="GO:0016020">
    <property type="term" value="C:membrane"/>
    <property type="evidence" value="ECO:0007669"/>
    <property type="project" value="UniProtKB-SubCell"/>
</dbReference>
<feature type="transmembrane region" description="Helical" evidence="6">
    <location>
        <begin position="161"/>
        <end position="183"/>
    </location>
</feature>
<feature type="region of interest" description="Disordered" evidence="5">
    <location>
        <begin position="1"/>
        <end position="95"/>
    </location>
</feature>
<dbReference type="GeneID" id="80876814"/>
<evidence type="ECO:0000313" key="7">
    <source>
        <dbReference type="EMBL" id="WBW74537.1"/>
    </source>
</evidence>
<evidence type="ECO:0000256" key="3">
    <source>
        <dbReference type="ARBA" id="ARBA00022989"/>
    </source>
</evidence>
<dbReference type="GO" id="GO:0005794">
    <property type="term" value="C:Golgi apparatus"/>
    <property type="evidence" value="ECO:0007669"/>
    <property type="project" value="TreeGrafter"/>
</dbReference>
<feature type="compositionally biased region" description="Polar residues" evidence="5">
    <location>
        <begin position="66"/>
        <end position="76"/>
    </location>
</feature>
<keyword evidence="2 6" id="KW-0812">Transmembrane</keyword>
<evidence type="ECO:0000256" key="6">
    <source>
        <dbReference type="SAM" id="Phobius"/>
    </source>
</evidence>
<accession>A0AAF0AX80</accession>
<feature type="compositionally biased region" description="Polar residues" evidence="5">
    <location>
        <begin position="1"/>
        <end position="25"/>
    </location>
</feature>
<evidence type="ECO:0000256" key="2">
    <source>
        <dbReference type="ARBA" id="ARBA00022692"/>
    </source>
</evidence>
<dbReference type="GO" id="GO:0007034">
    <property type="term" value="P:vacuolar transport"/>
    <property type="evidence" value="ECO:0007669"/>
    <property type="project" value="InterPro"/>
</dbReference>
<dbReference type="Proteomes" id="UP001212411">
    <property type="component" value="Chromosome 2"/>
</dbReference>
<evidence type="ECO:0000256" key="4">
    <source>
        <dbReference type="ARBA" id="ARBA00023136"/>
    </source>
</evidence>
<protein>
    <submittedName>
        <fullName evidence="7">NEDD4 family-interacting protein-like protein</fullName>
    </submittedName>
</protein>
<feature type="transmembrane region" description="Helical" evidence="6">
    <location>
        <begin position="233"/>
        <end position="255"/>
    </location>
</feature>
<keyword evidence="3 6" id="KW-1133">Transmembrane helix</keyword>
<evidence type="ECO:0000256" key="5">
    <source>
        <dbReference type="SAM" id="MobiDB-lite"/>
    </source>
</evidence>
<dbReference type="InterPro" id="IPR019325">
    <property type="entry name" value="NEDD4/Bsd2"/>
</dbReference>
<dbReference type="RefSeq" id="XP_056038780.1">
    <property type="nucleotide sequence ID" value="XM_056182125.1"/>
</dbReference>
<dbReference type="KEGG" id="som:SOMG_03334"/>
<comment type="subcellular location">
    <subcellularLocation>
        <location evidence="1">Membrane</location>
        <topology evidence="1">Multi-pass membrane protein</topology>
    </subcellularLocation>
</comment>
<keyword evidence="4 6" id="KW-0472">Membrane</keyword>
<dbReference type="AlphaFoldDB" id="A0AAF0AX80"/>